<protein>
    <submittedName>
        <fullName evidence="1">Uncharacterized protein</fullName>
    </submittedName>
</protein>
<dbReference type="SUPFAM" id="SSF56219">
    <property type="entry name" value="DNase I-like"/>
    <property type="match status" value="1"/>
</dbReference>
<name>A0AAV8YZG5_9CUCU</name>
<keyword evidence="2" id="KW-1185">Reference proteome</keyword>
<dbReference type="Gene3D" id="3.60.10.10">
    <property type="entry name" value="Endonuclease/exonuclease/phosphatase"/>
    <property type="match status" value="1"/>
</dbReference>
<comment type="caution">
    <text evidence="1">The sequence shown here is derived from an EMBL/GenBank/DDBJ whole genome shotgun (WGS) entry which is preliminary data.</text>
</comment>
<sequence length="172" mass="19234">MKDSDVALIQEPWINRGKIMGLGGIGGELIYSRSTAALRTCILVKKHIKILPLTNFCLRDLTAVKIRTGDKEVPTELTLGSAYLPDYRHINFTIGGTGPTQDAYGNPQKTDWEAYRADLEYSLKGMKQTIWNIIDLEVAYCIEIIVPSGCRDIATNKNKGDFKNMPPKCNRN</sequence>
<dbReference type="AlphaFoldDB" id="A0AAV8YZG5"/>
<organism evidence="1 2">
    <name type="scientific">Aromia moschata</name>
    <dbReference type="NCBI Taxonomy" id="1265417"/>
    <lineage>
        <taxon>Eukaryota</taxon>
        <taxon>Metazoa</taxon>
        <taxon>Ecdysozoa</taxon>
        <taxon>Arthropoda</taxon>
        <taxon>Hexapoda</taxon>
        <taxon>Insecta</taxon>
        <taxon>Pterygota</taxon>
        <taxon>Neoptera</taxon>
        <taxon>Endopterygota</taxon>
        <taxon>Coleoptera</taxon>
        <taxon>Polyphaga</taxon>
        <taxon>Cucujiformia</taxon>
        <taxon>Chrysomeloidea</taxon>
        <taxon>Cerambycidae</taxon>
        <taxon>Cerambycinae</taxon>
        <taxon>Callichromatini</taxon>
        <taxon>Aromia</taxon>
    </lineage>
</organism>
<evidence type="ECO:0000313" key="1">
    <source>
        <dbReference type="EMBL" id="KAJ8956469.1"/>
    </source>
</evidence>
<evidence type="ECO:0000313" key="2">
    <source>
        <dbReference type="Proteomes" id="UP001162162"/>
    </source>
</evidence>
<dbReference type="Proteomes" id="UP001162162">
    <property type="component" value="Unassembled WGS sequence"/>
</dbReference>
<dbReference type="EMBL" id="JAPWTK010000030">
    <property type="protein sequence ID" value="KAJ8956469.1"/>
    <property type="molecule type" value="Genomic_DNA"/>
</dbReference>
<proteinExistence type="predicted"/>
<reference evidence="1" key="1">
    <citation type="journal article" date="2023" name="Insect Mol. Biol.">
        <title>Genome sequencing provides insights into the evolution of gene families encoding plant cell wall-degrading enzymes in longhorned beetles.</title>
        <authorList>
            <person name="Shin N.R."/>
            <person name="Okamura Y."/>
            <person name="Kirsch R."/>
            <person name="Pauchet Y."/>
        </authorList>
    </citation>
    <scope>NUCLEOTIDE SEQUENCE</scope>
    <source>
        <strain evidence="1">AMC_N1</strain>
    </source>
</reference>
<dbReference type="InterPro" id="IPR036691">
    <property type="entry name" value="Endo/exonu/phosph_ase_sf"/>
</dbReference>
<gene>
    <name evidence="1" type="ORF">NQ318_010783</name>
</gene>
<accession>A0AAV8YZG5</accession>